<sequence length="308" mass="33606">MMESMKQHLDYVIHTSGLTKQFGSEVVVNALDLRVPAGAIYGFLGPNGSGKSTTMKMLLGLMRPTVGEIHLFGQRLETASRAALLRTVGSMIEAPPGYGHLTGWENMQIVQAMLGLETRQIEEALDTVRLSGHRKKLVKNYSLGMKQRLGIAMALARNPELLILDEPVNGLDPAGIEEIRELIIDLAARGITIMVSSHLLDEVDKTATMMGIIDRGSLIFQGSREELYGHSVPDLIVTTDEQYVANLLRIPGARRYSSSSVAVPGLTQPQAAQLIAEAAQSVPVYEAKRAQQSLEEIFMDLTATGQLR</sequence>
<keyword evidence="4" id="KW-0067">ATP-binding</keyword>
<dbReference type="InterPro" id="IPR027417">
    <property type="entry name" value="P-loop_NTPase"/>
</dbReference>
<keyword evidence="7" id="KW-1185">Reference proteome</keyword>
<dbReference type="Proteomes" id="UP000035199">
    <property type="component" value="Chromosome"/>
</dbReference>
<dbReference type="Gene3D" id="3.40.50.300">
    <property type="entry name" value="P-loop containing nucleotide triphosphate hydrolases"/>
    <property type="match status" value="1"/>
</dbReference>
<keyword evidence="3" id="KW-0547">Nucleotide-binding</keyword>
<dbReference type="PANTHER" id="PTHR43335:SF4">
    <property type="entry name" value="ABC TRANSPORTER, ATP-BINDING PROTEIN"/>
    <property type="match status" value="1"/>
</dbReference>
<dbReference type="PROSITE" id="PS00211">
    <property type="entry name" value="ABC_TRANSPORTER_1"/>
    <property type="match status" value="1"/>
</dbReference>
<dbReference type="STRING" id="571915.CMUST_11555"/>
<dbReference type="InterPro" id="IPR003439">
    <property type="entry name" value="ABC_transporter-like_ATP-bd"/>
</dbReference>
<evidence type="ECO:0000256" key="4">
    <source>
        <dbReference type="ARBA" id="ARBA00022840"/>
    </source>
</evidence>
<evidence type="ECO:0000256" key="3">
    <source>
        <dbReference type="ARBA" id="ARBA00022741"/>
    </source>
</evidence>
<evidence type="ECO:0000259" key="5">
    <source>
        <dbReference type="PROSITE" id="PS50893"/>
    </source>
</evidence>
<dbReference type="Pfam" id="PF00005">
    <property type="entry name" value="ABC_tran"/>
    <property type="match status" value="1"/>
</dbReference>
<dbReference type="SUPFAM" id="SSF52540">
    <property type="entry name" value="P-loop containing nucleoside triphosphate hydrolases"/>
    <property type="match status" value="1"/>
</dbReference>
<name>A0A0G3H697_9CORY</name>
<gene>
    <name evidence="6" type="ORF">CMUST_11555</name>
</gene>
<feature type="domain" description="ABC transporter" evidence="5">
    <location>
        <begin position="13"/>
        <end position="240"/>
    </location>
</feature>
<proteinExistence type="inferred from homology"/>
<dbReference type="OrthoDB" id="9804819at2"/>
<keyword evidence="2" id="KW-0813">Transport</keyword>
<evidence type="ECO:0000256" key="1">
    <source>
        <dbReference type="ARBA" id="ARBA00005417"/>
    </source>
</evidence>
<dbReference type="InterPro" id="IPR003593">
    <property type="entry name" value="AAA+_ATPase"/>
</dbReference>
<dbReference type="InterPro" id="IPR017871">
    <property type="entry name" value="ABC_transporter-like_CS"/>
</dbReference>
<dbReference type="KEGG" id="cmv:CMUST_11555"/>
<organism evidence="6 7">
    <name type="scientific">Corynebacterium mustelae</name>
    <dbReference type="NCBI Taxonomy" id="571915"/>
    <lineage>
        <taxon>Bacteria</taxon>
        <taxon>Bacillati</taxon>
        <taxon>Actinomycetota</taxon>
        <taxon>Actinomycetes</taxon>
        <taxon>Mycobacteriales</taxon>
        <taxon>Corynebacteriaceae</taxon>
        <taxon>Corynebacterium</taxon>
    </lineage>
</organism>
<evidence type="ECO:0000256" key="2">
    <source>
        <dbReference type="ARBA" id="ARBA00022448"/>
    </source>
</evidence>
<dbReference type="GO" id="GO:0016887">
    <property type="term" value="F:ATP hydrolysis activity"/>
    <property type="evidence" value="ECO:0007669"/>
    <property type="project" value="InterPro"/>
</dbReference>
<dbReference type="SMART" id="SM00382">
    <property type="entry name" value="AAA"/>
    <property type="match status" value="1"/>
</dbReference>
<dbReference type="PANTHER" id="PTHR43335">
    <property type="entry name" value="ABC TRANSPORTER, ATP-BINDING PROTEIN"/>
    <property type="match status" value="1"/>
</dbReference>
<reference evidence="7" key="2">
    <citation type="submission" date="2015-05" db="EMBL/GenBank/DDBJ databases">
        <title>Complete genome sequence of Corynebacterium mustelae DSM 45274, isolated from various tissues of a male ferret with lethal sepsis.</title>
        <authorList>
            <person name="Ruckert C."/>
            <person name="Albersmeier A."/>
            <person name="Winkler A."/>
            <person name="Tauch A."/>
        </authorList>
    </citation>
    <scope>NUCLEOTIDE SEQUENCE [LARGE SCALE GENOMIC DNA]</scope>
    <source>
        <strain evidence="7">DSM 45274</strain>
    </source>
</reference>
<reference evidence="6 7" key="1">
    <citation type="journal article" date="2015" name="Genome Announc.">
        <title>Complete Genome Sequence of the Type Strain Corynebacterium mustelae DSM 45274, Isolated from Various Tissues of a Male Ferret with Lethal Sepsis.</title>
        <authorList>
            <person name="Ruckert C."/>
            <person name="Eimer J."/>
            <person name="Winkler A."/>
            <person name="Tauch A."/>
        </authorList>
    </citation>
    <scope>NUCLEOTIDE SEQUENCE [LARGE SCALE GENOMIC DNA]</scope>
    <source>
        <strain evidence="6 7">DSM 45274</strain>
    </source>
</reference>
<dbReference type="GO" id="GO:0005524">
    <property type="term" value="F:ATP binding"/>
    <property type="evidence" value="ECO:0007669"/>
    <property type="project" value="UniProtKB-KW"/>
</dbReference>
<dbReference type="EMBL" id="CP011542">
    <property type="protein sequence ID" value="AKK06622.1"/>
    <property type="molecule type" value="Genomic_DNA"/>
</dbReference>
<comment type="similarity">
    <text evidence="1">Belongs to the ABC transporter superfamily.</text>
</comment>
<dbReference type="AlphaFoldDB" id="A0A0G3H697"/>
<evidence type="ECO:0000313" key="6">
    <source>
        <dbReference type="EMBL" id="AKK06622.1"/>
    </source>
</evidence>
<dbReference type="PATRIC" id="fig|571915.4.peg.2468"/>
<accession>A0A0G3H697</accession>
<evidence type="ECO:0000313" key="7">
    <source>
        <dbReference type="Proteomes" id="UP000035199"/>
    </source>
</evidence>
<protein>
    <submittedName>
        <fullName evidence="6">ABC-type multidrug transport system, ATPase component</fullName>
    </submittedName>
</protein>
<dbReference type="PROSITE" id="PS50893">
    <property type="entry name" value="ABC_TRANSPORTER_2"/>
    <property type="match status" value="1"/>
</dbReference>